<evidence type="ECO:0000256" key="1">
    <source>
        <dbReference type="SAM" id="Phobius"/>
    </source>
</evidence>
<evidence type="ECO:0000313" key="2">
    <source>
        <dbReference type="EMBL" id="KAG9483751.1"/>
    </source>
</evidence>
<keyword evidence="1" id="KW-0472">Membrane</keyword>
<keyword evidence="1" id="KW-1133">Transmembrane helix</keyword>
<name>A0A8J6FAH8_ELECQ</name>
<keyword evidence="1" id="KW-0812">Transmembrane</keyword>
<sequence length="89" mass="10409">MPILLMTTYCGVQTYPYKLFYYVTLIYGGFHVGLHFSAIYYSLSSRKTWCQCVSLVKLYCFASYHAAQYQRHLGHENTPLHILTIWVST</sequence>
<proteinExistence type="predicted"/>
<reference evidence="2" key="1">
    <citation type="thesis" date="2020" institute="ProQuest LLC" country="789 East Eisenhower Parkway, Ann Arbor, MI, USA">
        <title>Comparative Genomics and Chromosome Evolution.</title>
        <authorList>
            <person name="Mudd A.B."/>
        </authorList>
    </citation>
    <scope>NUCLEOTIDE SEQUENCE</scope>
    <source>
        <strain evidence="2">HN-11 Male</strain>
        <tissue evidence="2">Kidney and liver</tissue>
    </source>
</reference>
<feature type="transmembrane region" description="Helical" evidence="1">
    <location>
        <begin position="20"/>
        <end position="41"/>
    </location>
</feature>
<keyword evidence="3" id="KW-1185">Reference proteome</keyword>
<gene>
    <name evidence="2" type="ORF">GDO78_009586</name>
</gene>
<evidence type="ECO:0000313" key="3">
    <source>
        <dbReference type="Proteomes" id="UP000770717"/>
    </source>
</evidence>
<organism evidence="2 3">
    <name type="scientific">Eleutherodactylus coqui</name>
    <name type="common">Puerto Rican coqui</name>
    <dbReference type="NCBI Taxonomy" id="57060"/>
    <lineage>
        <taxon>Eukaryota</taxon>
        <taxon>Metazoa</taxon>
        <taxon>Chordata</taxon>
        <taxon>Craniata</taxon>
        <taxon>Vertebrata</taxon>
        <taxon>Euteleostomi</taxon>
        <taxon>Amphibia</taxon>
        <taxon>Batrachia</taxon>
        <taxon>Anura</taxon>
        <taxon>Neobatrachia</taxon>
        <taxon>Hyloidea</taxon>
        <taxon>Eleutherodactylidae</taxon>
        <taxon>Eleutherodactylinae</taxon>
        <taxon>Eleutherodactylus</taxon>
        <taxon>Eleutherodactylus</taxon>
    </lineage>
</organism>
<dbReference type="EMBL" id="WNTK01000005">
    <property type="protein sequence ID" value="KAG9483751.1"/>
    <property type="molecule type" value="Genomic_DNA"/>
</dbReference>
<accession>A0A8J6FAH8</accession>
<dbReference type="Proteomes" id="UP000770717">
    <property type="component" value="Unassembled WGS sequence"/>
</dbReference>
<comment type="caution">
    <text evidence="2">The sequence shown here is derived from an EMBL/GenBank/DDBJ whole genome shotgun (WGS) entry which is preliminary data.</text>
</comment>
<protein>
    <submittedName>
        <fullName evidence="2">Uncharacterized protein</fullName>
    </submittedName>
</protein>
<dbReference type="AlphaFoldDB" id="A0A8J6FAH8"/>